<feature type="compositionally biased region" description="Basic and acidic residues" evidence="7">
    <location>
        <begin position="43"/>
        <end position="55"/>
    </location>
</feature>
<feature type="transmembrane region" description="Helical" evidence="8">
    <location>
        <begin position="285"/>
        <end position="304"/>
    </location>
</feature>
<feature type="transmembrane region" description="Helical" evidence="8">
    <location>
        <begin position="341"/>
        <end position="365"/>
    </location>
</feature>
<dbReference type="RefSeq" id="WP_200197348.1">
    <property type="nucleotide sequence ID" value="NZ_JAENHM010000067.1"/>
</dbReference>
<dbReference type="PANTHER" id="PTHR43045">
    <property type="entry name" value="SHIKIMATE TRANSPORTER"/>
    <property type="match status" value="1"/>
</dbReference>
<keyword evidence="6 8" id="KW-0472">Membrane</keyword>
<accession>A0ABS1FB59</accession>
<dbReference type="Pfam" id="PF07690">
    <property type="entry name" value="MFS_1"/>
    <property type="match status" value="1"/>
</dbReference>
<feature type="transmembrane region" description="Helical" evidence="8">
    <location>
        <begin position="377"/>
        <end position="397"/>
    </location>
</feature>
<evidence type="ECO:0000313" key="10">
    <source>
        <dbReference type="EMBL" id="MBK1840660.1"/>
    </source>
</evidence>
<keyword evidence="5 8" id="KW-1133">Transmembrane helix</keyword>
<dbReference type="InterPro" id="IPR020846">
    <property type="entry name" value="MFS_dom"/>
</dbReference>
<evidence type="ECO:0000256" key="2">
    <source>
        <dbReference type="ARBA" id="ARBA00022448"/>
    </source>
</evidence>
<evidence type="ECO:0000256" key="7">
    <source>
        <dbReference type="SAM" id="MobiDB-lite"/>
    </source>
</evidence>
<dbReference type="EMBL" id="JAENHM010000067">
    <property type="protein sequence ID" value="MBK1840660.1"/>
    <property type="molecule type" value="Genomic_DNA"/>
</dbReference>
<feature type="transmembrane region" description="Helical" evidence="8">
    <location>
        <begin position="482"/>
        <end position="501"/>
    </location>
</feature>
<evidence type="ECO:0000256" key="8">
    <source>
        <dbReference type="SAM" id="Phobius"/>
    </source>
</evidence>
<feature type="domain" description="Major facilitator superfamily (MFS) profile" evidence="9">
    <location>
        <begin position="113"/>
        <end position="530"/>
    </location>
</feature>
<feature type="transmembrane region" description="Helical" evidence="8">
    <location>
        <begin position="125"/>
        <end position="143"/>
    </location>
</feature>
<feature type="transmembrane region" description="Helical" evidence="8">
    <location>
        <begin position="250"/>
        <end position="273"/>
    </location>
</feature>
<dbReference type="InterPro" id="IPR005828">
    <property type="entry name" value="MFS_sugar_transport-like"/>
</dbReference>
<evidence type="ECO:0000256" key="6">
    <source>
        <dbReference type="ARBA" id="ARBA00023136"/>
    </source>
</evidence>
<evidence type="ECO:0000256" key="5">
    <source>
        <dbReference type="ARBA" id="ARBA00022989"/>
    </source>
</evidence>
<dbReference type="PANTHER" id="PTHR43045:SF7">
    <property type="entry name" value="MAJOR FACILITATOR SUPERFAMILY TRANSPORTER"/>
    <property type="match status" value="1"/>
</dbReference>
<keyword evidence="2" id="KW-0813">Transport</keyword>
<dbReference type="Proteomes" id="UP000652760">
    <property type="component" value="Unassembled WGS sequence"/>
</dbReference>
<evidence type="ECO:0000256" key="3">
    <source>
        <dbReference type="ARBA" id="ARBA00022475"/>
    </source>
</evidence>
<proteinExistence type="predicted"/>
<protein>
    <submittedName>
        <fullName evidence="10">MFS transporter</fullName>
    </submittedName>
</protein>
<feature type="transmembrane region" description="Helical" evidence="8">
    <location>
        <begin position="409"/>
        <end position="430"/>
    </location>
</feature>
<dbReference type="InterPro" id="IPR011701">
    <property type="entry name" value="MFS"/>
</dbReference>
<feature type="region of interest" description="Disordered" evidence="7">
    <location>
        <begin position="20"/>
        <end position="64"/>
    </location>
</feature>
<evidence type="ECO:0000313" key="11">
    <source>
        <dbReference type="Proteomes" id="UP000652760"/>
    </source>
</evidence>
<reference evidence="11" key="1">
    <citation type="submission" date="2021-01" db="EMBL/GenBank/DDBJ databases">
        <title>Genome public.</title>
        <authorList>
            <person name="Liu C."/>
            <person name="Sun Q."/>
        </authorList>
    </citation>
    <scope>NUCLEOTIDE SEQUENCE [LARGE SCALE GENOMIC DNA]</scope>
    <source>
        <strain evidence="11">YIM B02556</strain>
    </source>
</reference>
<comment type="subcellular location">
    <subcellularLocation>
        <location evidence="1">Cell membrane</location>
        <topology evidence="1">Multi-pass membrane protein</topology>
    </subcellularLocation>
</comment>
<keyword evidence="11" id="KW-1185">Reference proteome</keyword>
<keyword evidence="3" id="KW-1003">Cell membrane</keyword>
<feature type="transmembrane region" description="Helical" evidence="8">
    <location>
        <begin position="149"/>
        <end position="173"/>
    </location>
</feature>
<gene>
    <name evidence="10" type="ORF">JHL17_24965</name>
</gene>
<dbReference type="Gene3D" id="1.20.1250.20">
    <property type="entry name" value="MFS general substrate transporter like domains"/>
    <property type="match status" value="2"/>
</dbReference>
<dbReference type="Pfam" id="PF00083">
    <property type="entry name" value="Sugar_tr"/>
    <property type="match status" value="1"/>
</dbReference>
<dbReference type="SUPFAM" id="SSF103473">
    <property type="entry name" value="MFS general substrate transporter"/>
    <property type="match status" value="1"/>
</dbReference>
<comment type="caution">
    <text evidence="10">The sequence shown here is derived from an EMBL/GenBank/DDBJ whole genome shotgun (WGS) entry which is preliminary data.</text>
</comment>
<dbReference type="PROSITE" id="PS50850">
    <property type="entry name" value="MFS"/>
    <property type="match status" value="1"/>
</dbReference>
<feature type="transmembrane region" description="Helical" evidence="8">
    <location>
        <begin position="507"/>
        <end position="526"/>
    </location>
</feature>
<feature type="transmembrane region" description="Helical" evidence="8">
    <location>
        <begin position="436"/>
        <end position="461"/>
    </location>
</feature>
<organism evidence="10 11">
    <name type="scientific">Azospirillum endophyticum</name>
    <dbReference type="NCBI Taxonomy" id="2800326"/>
    <lineage>
        <taxon>Bacteria</taxon>
        <taxon>Pseudomonadati</taxon>
        <taxon>Pseudomonadota</taxon>
        <taxon>Alphaproteobacteria</taxon>
        <taxon>Rhodospirillales</taxon>
        <taxon>Azospirillaceae</taxon>
        <taxon>Azospirillum</taxon>
    </lineage>
</organism>
<evidence type="ECO:0000259" key="9">
    <source>
        <dbReference type="PROSITE" id="PS50850"/>
    </source>
</evidence>
<feature type="transmembrane region" description="Helical" evidence="8">
    <location>
        <begin position="185"/>
        <end position="206"/>
    </location>
</feature>
<sequence>MRDFTCWSVCPTFITVCKDKAASAPRTNPRRSGARPDTGARISRPDFDRPEKYSSEHPPGIGTKAMPLAAAEPFGPPRHHGRLSSRTIRIRKHRMRRGGTEMVQSQPPNMLSIVFSSSLGTMLEYYDFFVYVALTATFTRLFFPTEDPAVGALVGAAGFGAAFLARPIGTLVFSPMADRIGRKKTFVVTLTLMGAATFLMGCLPSYATAGVAAPAALLALRIVQGIALGGEYGSAAVYVMEHAPARRAGLYTSVLQGTAGVGLLIALVIVAVLKSGLSAEMFDLWGWRIPFLLSAPIVIVATFIRLKMTETPVFLELKRSGTLSATPLADSLTSRTAWKGILLAIFGAQGGTSVALYTSVVYMLYFLQGVLKVDSMQANMCVAVAVLVTAPLFPVFGGLSDRFGRARTMLIGIVSWMIIAYPAFSGIAAGAETGSWTLVTLLITALAALTAMIMAPLPAFISECFPPQSRTTGFGLAQQLGNVMFGGFLPLISLTLVNWTGNPLAGVGYSIASLIPCAVVTYSWAIKAEKGRNSTKAAPPIEAQTQSMG</sequence>
<name>A0ABS1FB59_9PROT</name>
<dbReference type="InterPro" id="IPR036259">
    <property type="entry name" value="MFS_trans_sf"/>
</dbReference>
<evidence type="ECO:0000256" key="1">
    <source>
        <dbReference type="ARBA" id="ARBA00004651"/>
    </source>
</evidence>
<evidence type="ECO:0000256" key="4">
    <source>
        <dbReference type="ARBA" id="ARBA00022692"/>
    </source>
</evidence>
<keyword evidence="4 8" id="KW-0812">Transmembrane</keyword>